<proteinExistence type="predicted"/>
<evidence type="ECO:0000313" key="3">
    <source>
        <dbReference type="Proteomes" id="UP000219020"/>
    </source>
</evidence>
<dbReference type="InterPro" id="IPR050678">
    <property type="entry name" value="DNA_Partitioning_ATPase"/>
</dbReference>
<reference evidence="3" key="1">
    <citation type="submission" date="2017-04" db="EMBL/GenBank/DDBJ databases">
        <title>Genome evolution of the luminous symbionts of deep sea anglerfish.</title>
        <authorList>
            <person name="Hendry T.A."/>
        </authorList>
    </citation>
    <scope>NUCLEOTIDE SEQUENCE [LARGE SCALE GENOMIC DNA]</scope>
</reference>
<dbReference type="AlphaFoldDB" id="A0A2A5SZ61"/>
<dbReference type="Proteomes" id="UP000219020">
    <property type="component" value="Unassembled WGS sequence"/>
</dbReference>
<dbReference type="PANTHER" id="PTHR13696:SF52">
    <property type="entry name" value="PARA FAMILY PROTEIN CT_582"/>
    <property type="match status" value="1"/>
</dbReference>
<dbReference type="SUPFAM" id="SSF52540">
    <property type="entry name" value="P-loop containing nucleoside triphosphate hydrolases"/>
    <property type="match status" value="1"/>
</dbReference>
<dbReference type="RefSeq" id="WP_097357374.1">
    <property type="nucleotide sequence ID" value="NZ_CAWNJE010000010.1"/>
</dbReference>
<evidence type="ECO:0000313" key="2">
    <source>
        <dbReference type="EMBL" id="PCS21197.1"/>
    </source>
</evidence>
<comment type="caution">
    <text evidence="2">The sequence shown here is derived from an EMBL/GenBank/DDBJ whole genome shotgun (WGS) entry which is preliminary data.</text>
</comment>
<dbReference type="PANTHER" id="PTHR13696">
    <property type="entry name" value="P-LOOP CONTAINING NUCLEOSIDE TRIPHOSPHATE HYDROLASE"/>
    <property type="match status" value="1"/>
</dbReference>
<feature type="domain" description="AAA" evidence="1">
    <location>
        <begin position="3"/>
        <end position="190"/>
    </location>
</feature>
<dbReference type="CDD" id="cd02042">
    <property type="entry name" value="ParAB_family"/>
    <property type="match status" value="1"/>
</dbReference>
<protein>
    <submittedName>
        <fullName evidence="2">Chromosome (Plasmid) partitioning protein ParA</fullName>
    </submittedName>
</protein>
<sequence>MGKVTSVSIQKGGPGKTTVCRNLGEEVSEAGFKVLLIDNDPQGNLTKAIFGDDLPPEIMKATETVTSGTQKVAPGMSNTYFLYEKDEMPEPHKVTESLYIIGATKHLAEMGTRSVDCVYEFKDKMEVLSEEFDHVFIDCPPVAGTLQTAAHGASDYLLIPTELNEDSIDGVKQQLESALANKKRLNPVLDVLGILVNGKDSHKINIEEYYFETLKKLYGDLIFKSIITYSVKVSEARSFNKTVRHHAPTSVQAEQFVALTKEYLQRVVRGK</sequence>
<keyword evidence="3" id="KW-1185">Reference proteome</keyword>
<dbReference type="Pfam" id="PF13614">
    <property type="entry name" value="AAA_31"/>
    <property type="match status" value="1"/>
</dbReference>
<dbReference type="InterPro" id="IPR025669">
    <property type="entry name" value="AAA_dom"/>
</dbReference>
<accession>A0A2A5SZ61</accession>
<dbReference type="InterPro" id="IPR027417">
    <property type="entry name" value="P-loop_NTPase"/>
</dbReference>
<name>A0A2A5SZ61_9GAMM</name>
<gene>
    <name evidence="2" type="ORF">BTN49_3207</name>
</gene>
<dbReference type="Gene3D" id="3.40.50.300">
    <property type="entry name" value="P-loop containing nucleotide triphosphate hydrolases"/>
    <property type="match status" value="1"/>
</dbReference>
<dbReference type="EMBL" id="NBYY01000037">
    <property type="protein sequence ID" value="PCS21197.1"/>
    <property type="molecule type" value="Genomic_DNA"/>
</dbReference>
<evidence type="ECO:0000259" key="1">
    <source>
        <dbReference type="Pfam" id="PF13614"/>
    </source>
</evidence>
<dbReference type="GeneID" id="66952676"/>
<organism evidence="2 3">
    <name type="scientific">Candidatus Enterovibrio escicola</name>
    <dbReference type="NCBI Taxonomy" id="1927127"/>
    <lineage>
        <taxon>Bacteria</taxon>
        <taxon>Pseudomonadati</taxon>
        <taxon>Pseudomonadota</taxon>
        <taxon>Gammaproteobacteria</taxon>
        <taxon>Vibrionales</taxon>
        <taxon>Vibrionaceae</taxon>
        <taxon>Enterovibrio</taxon>
    </lineage>
</organism>